<comment type="caution">
    <text evidence="2">The sequence shown here is derived from an EMBL/GenBank/DDBJ whole genome shotgun (WGS) entry which is preliminary data.</text>
</comment>
<name>A0AAV0BPL5_PHAPC</name>
<evidence type="ECO:0000313" key="2">
    <source>
        <dbReference type="EMBL" id="CAH7687527.1"/>
    </source>
</evidence>
<evidence type="ECO:0000313" key="3">
    <source>
        <dbReference type="Proteomes" id="UP001153365"/>
    </source>
</evidence>
<accession>A0AAV0BPL5</accession>
<evidence type="ECO:0000256" key="1">
    <source>
        <dbReference type="SAM" id="MobiDB-lite"/>
    </source>
</evidence>
<sequence>MSYLFDYKHPEVKSLAMRLAQVYDLKDFCGEVLEAVRFGTISGTSVANSLRLPRWLFYVFGPHLEALYIISRVKRLGPQRFQVEIMEGVKALGWMDWVLFSYKLSERLPADSRQRQLSDLINQTFGEAIGDMLLSWRMGDWDVGPSGRSTIMSELERTRKGSRKAHSLILRETRARAGGGVLPNWPDLRQTEEMMYLALVLLRRIINKKKKRKICTNLYFVVTTKRTEQLEELAIAVVCYWSYLKLSTAQVKIWDYPKGVLKWPKTIVDKSWPGHTLRMGAKAPGSWLAGFKACGTRLKPSTGQNRTRTIQGYKDRIAEDKGLQEKEAEQWSRIVEQRIVDLKINNNNNNKKNKNKGKRKSNKKKRKKKKRKEKKKKKKKKRERENNNNIKKQQQPTIPRTLTAALH</sequence>
<dbReference type="Proteomes" id="UP001153365">
    <property type="component" value="Unassembled WGS sequence"/>
</dbReference>
<protein>
    <submittedName>
        <fullName evidence="2">Uncharacterized protein</fullName>
    </submittedName>
</protein>
<feature type="region of interest" description="Disordered" evidence="1">
    <location>
        <begin position="342"/>
        <end position="407"/>
    </location>
</feature>
<organism evidence="2 3">
    <name type="scientific">Phakopsora pachyrhizi</name>
    <name type="common">Asian soybean rust disease fungus</name>
    <dbReference type="NCBI Taxonomy" id="170000"/>
    <lineage>
        <taxon>Eukaryota</taxon>
        <taxon>Fungi</taxon>
        <taxon>Dikarya</taxon>
        <taxon>Basidiomycota</taxon>
        <taxon>Pucciniomycotina</taxon>
        <taxon>Pucciniomycetes</taxon>
        <taxon>Pucciniales</taxon>
        <taxon>Phakopsoraceae</taxon>
        <taxon>Phakopsora</taxon>
    </lineage>
</organism>
<gene>
    <name evidence="2" type="ORF">PPACK8108_LOCUS22321</name>
</gene>
<proteinExistence type="predicted"/>
<dbReference type="EMBL" id="CALTRL010005883">
    <property type="protein sequence ID" value="CAH7687527.1"/>
    <property type="molecule type" value="Genomic_DNA"/>
</dbReference>
<dbReference type="AlphaFoldDB" id="A0AAV0BPL5"/>
<feature type="compositionally biased region" description="Basic residues" evidence="1">
    <location>
        <begin position="351"/>
        <end position="382"/>
    </location>
</feature>
<keyword evidence="3" id="KW-1185">Reference proteome</keyword>
<reference evidence="2" key="1">
    <citation type="submission" date="2022-06" db="EMBL/GenBank/DDBJ databases">
        <authorList>
            <consortium name="SYNGENTA / RWTH Aachen University"/>
        </authorList>
    </citation>
    <scope>NUCLEOTIDE SEQUENCE</scope>
</reference>